<name>A0A1V0SIU4_9VIRU</name>
<evidence type="ECO:0000256" key="1">
    <source>
        <dbReference type="ARBA" id="ARBA00023157"/>
    </source>
</evidence>
<dbReference type="InterPro" id="IPR017937">
    <property type="entry name" value="Thioredoxin_CS"/>
</dbReference>
<dbReference type="InterPro" id="IPR013766">
    <property type="entry name" value="Thioredoxin_domain"/>
</dbReference>
<dbReference type="SUPFAM" id="SSF52833">
    <property type="entry name" value="Thioredoxin-like"/>
    <property type="match status" value="1"/>
</dbReference>
<dbReference type="PRINTS" id="PR00421">
    <property type="entry name" value="THIOREDOXIN"/>
</dbReference>
<dbReference type="Gene3D" id="3.40.30.10">
    <property type="entry name" value="Glutaredoxin"/>
    <property type="match status" value="1"/>
</dbReference>
<keyword evidence="1" id="KW-1015">Disulfide bond</keyword>
<organism evidence="3">
    <name type="scientific">Klosneuvirus KNV1</name>
    <dbReference type="NCBI Taxonomy" id="1977640"/>
    <lineage>
        <taxon>Viruses</taxon>
        <taxon>Varidnaviria</taxon>
        <taxon>Bamfordvirae</taxon>
        <taxon>Nucleocytoviricota</taxon>
        <taxon>Megaviricetes</taxon>
        <taxon>Imitervirales</taxon>
        <taxon>Mimiviridae</taxon>
        <taxon>Klosneuvirinae</taxon>
        <taxon>Klosneuvirus</taxon>
    </lineage>
</organism>
<dbReference type="CDD" id="cd02947">
    <property type="entry name" value="TRX_family"/>
    <property type="match status" value="1"/>
</dbReference>
<dbReference type="Pfam" id="PF00085">
    <property type="entry name" value="Thioredoxin"/>
    <property type="match status" value="1"/>
</dbReference>
<feature type="domain" description="Thioredoxin" evidence="2">
    <location>
        <begin position="1"/>
        <end position="119"/>
    </location>
</feature>
<accession>A0A1V0SIU4</accession>
<evidence type="ECO:0000259" key="2">
    <source>
        <dbReference type="PROSITE" id="PS51352"/>
    </source>
</evidence>
<dbReference type="InterPro" id="IPR036249">
    <property type="entry name" value="Thioredoxin-like_sf"/>
</dbReference>
<evidence type="ECO:0000313" key="3">
    <source>
        <dbReference type="EMBL" id="ARF11652.1"/>
    </source>
</evidence>
<dbReference type="PANTHER" id="PTHR46115">
    <property type="entry name" value="THIOREDOXIN-LIKE PROTEIN 1"/>
    <property type="match status" value="1"/>
</dbReference>
<dbReference type="PROSITE" id="PS51352">
    <property type="entry name" value="THIOREDOXIN_2"/>
    <property type="match status" value="1"/>
</dbReference>
<proteinExistence type="predicted"/>
<dbReference type="PROSITE" id="PS00194">
    <property type="entry name" value="THIOREDOXIN_1"/>
    <property type="match status" value="1"/>
</dbReference>
<protein>
    <submittedName>
        <fullName evidence="3">Thioredoxin</fullName>
    </submittedName>
</protein>
<sequence length="119" mass="13381">MSKEGDIIEVTSVDHFKSIVNDTNYQYVFIDFYAVWCGPCRRIAPKLAEYSKKYKTVRFLKVDVDKLGELATAYGISAMPTFKVVQPFDPMKGGSLKALYEVVGADSVEIEKLLNKLTS</sequence>
<dbReference type="EMBL" id="KY684109">
    <property type="protein sequence ID" value="ARF11652.1"/>
    <property type="molecule type" value="Genomic_DNA"/>
</dbReference>
<reference evidence="3" key="1">
    <citation type="journal article" date="2017" name="Science">
        <title>Giant viruses with an expanded complement of translation system components.</title>
        <authorList>
            <person name="Schulz F."/>
            <person name="Yutin N."/>
            <person name="Ivanova N.N."/>
            <person name="Ortega D.R."/>
            <person name="Lee T.K."/>
            <person name="Vierheilig J."/>
            <person name="Daims H."/>
            <person name="Horn M."/>
            <person name="Wagner M."/>
            <person name="Jensen G.J."/>
            <person name="Kyrpides N.C."/>
            <person name="Koonin E.V."/>
            <person name="Woyke T."/>
        </authorList>
    </citation>
    <scope>NUCLEOTIDE SEQUENCE</scope>
    <source>
        <strain evidence="3">KNV1</strain>
    </source>
</reference>
<gene>
    <name evidence="3" type="ORF">Klosneuvirus_2_88</name>
</gene>